<organism evidence="9 10">
    <name type="scientific">Clostridium beijerinckii</name>
    <name type="common">Clostridium MP</name>
    <dbReference type="NCBI Taxonomy" id="1520"/>
    <lineage>
        <taxon>Bacteria</taxon>
        <taxon>Bacillati</taxon>
        <taxon>Bacillota</taxon>
        <taxon>Clostridia</taxon>
        <taxon>Eubacteriales</taxon>
        <taxon>Clostridiaceae</taxon>
        <taxon>Clostridium</taxon>
    </lineage>
</organism>
<keyword evidence="3" id="KW-0963">Cytoplasm</keyword>
<proteinExistence type="predicted"/>
<evidence type="ECO:0000259" key="8">
    <source>
        <dbReference type="PROSITE" id="PS51101"/>
    </source>
</evidence>
<dbReference type="Pfam" id="PF03830">
    <property type="entry name" value="PTSIIB_sorb"/>
    <property type="match status" value="1"/>
</dbReference>
<keyword evidence="5" id="KW-0808">Transferase</keyword>
<comment type="caution">
    <text evidence="9">The sequence shown here is derived from an EMBL/GenBank/DDBJ whole genome shotgun (WGS) entry which is preliminary data.</text>
</comment>
<dbReference type="PROSITE" id="PS51101">
    <property type="entry name" value="PTS_EIIB_TYPE_4"/>
    <property type="match status" value="1"/>
</dbReference>
<evidence type="ECO:0000256" key="7">
    <source>
        <dbReference type="ARBA" id="ARBA00022777"/>
    </source>
</evidence>
<dbReference type="InterPro" id="IPR004720">
    <property type="entry name" value="PTS_IIB_sorbose-sp"/>
</dbReference>
<dbReference type="GO" id="GO:0009401">
    <property type="term" value="P:phosphoenolpyruvate-dependent sugar phosphotransferase system"/>
    <property type="evidence" value="ECO:0007669"/>
    <property type="project" value="UniProtKB-KW"/>
</dbReference>
<reference evidence="9" key="1">
    <citation type="submission" date="2020-05" db="EMBL/GenBank/DDBJ databases">
        <authorList>
            <person name="Brown S."/>
            <person name="Huntemann M."/>
            <person name="Clum A."/>
            <person name="Spunde A."/>
            <person name="Palaniappan K."/>
            <person name="Ritter S."/>
            <person name="Mikhailova N."/>
            <person name="Chen I.-M."/>
            <person name="Stamatis D."/>
            <person name="Reddy T."/>
            <person name="O'Malley R."/>
            <person name="Daum C."/>
            <person name="Shapiro N."/>
            <person name="Ivanova N."/>
            <person name="Kyrpides N."/>
            <person name="Woyke T."/>
        </authorList>
    </citation>
    <scope>NUCLEOTIDE SEQUENCE</scope>
    <source>
        <strain evidence="9">DJ080</strain>
    </source>
</reference>
<keyword evidence="6" id="KW-0598">Phosphotransferase system</keyword>
<evidence type="ECO:0000313" key="9">
    <source>
        <dbReference type="EMBL" id="NRT86372.1"/>
    </source>
</evidence>
<dbReference type="EMBL" id="JABSWW010000001">
    <property type="protein sequence ID" value="NRT86372.1"/>
    <property type="molecule type" value="Genomic_DNA"/>
</dbReference>
<dbReference type="Gene3D" id="3.40.35.10">
    <property type="entry name" value="Phosphotransferase system, sorbose subfamily IIB component"/>
    <property type="match status" value="1"/>
</dbReference>
<evidence type="ECO:0000313" key="10">
    <source>
        <dbReference type="Proteomes" id="UP001193748"/>
    </source>
</evidence>
<dbReference type="InterPro" id="IPR036667">
    <property type="entry name" value="PTS_IIB_sorbose-sp_sf"/>
</dbReference>
<name>A0AAX0ATG1_CLOBE</name>
<accession>A0AAX0ATG1</accession>
<evidence type="ECO:0000256" key="4">
    <source>
        <dbReference type="ARBA" id="ARBA00022597"/>
    </source>
</evidence>
<keyword evidence="4" id="KW-0762">Sugar transport</keyword>
<protein>
    <submittedName>
        <fullName evidence="9">PTS system mannose-specific IIB component</fullName>
    </submittedName>
</protein>
<keyword evidence="7" id="KW-0418">Kinase</keyword>
<dbReference type="AlphaFoldDB" id="A0AAX0ATG1"/>
<dbReference type="Proteomes" id="UP001193748">
    <property type="component" value="Unassembled WGS sequence"/>
</dbReference>
<reference evidence="9" key="2">
    <citation type="journal article" date="2022" name="Nat. Biotechnol.">
        <title>Carbon-negative production of acetone and isopropanol by gas fermentation at industrial pilot scale.</title>
        <authorList>
            <person name="Liew F.E."/>
            <person name="Nogle R."/>
            <person name="Abdalla T."/>
            <person name="Rasor B.J."/>
            <person name="Canter C."/>
            <person name="Jensen R.O."/>
            <person name="Wang L."/>
            <person name="Strutz J."/>
            <person name="Chirania P."/>
            <person name="De Tissera S."/>
            <person name="Mueller A.P."/>
            <person name="Ruan Z."/>
            <person name="Gao A."/>
            <person name="Tran L."/>
            <person name="Engle N.L."/>
            <person name="Bromley J.C."/>
            <person name="Daniell J."/>
            <person name="Conrado R."/>
            <person name="Tschaplinski T.J."/>
            <person name="Giannone R.J."/>
            <person name="Hettich R.L."/>
            <person name="Karim A.S."/>
            <person name="Simpson S.D."/>
            <person name="Brown S.D."/>
            <person name="Leang C."/>
            <person name="Jewett M.C."/>
            <person name="Kopke M."/>
        </authorList>
    </citation>
    <scope>NUCLEOTIDE SEQUENCE</scope>
    <source>
        <strain evidence="9">DJ080</strain>
    </source>
</reference>
<evidence type="ECO:0000256" key="2">
    <source>
        <dbReference type="ARBA" id="ARBA00022448"/>
    </source>
</evidence>
<feature type="domain" description="PTS EIIB type-4" evidence="8">
    <location>
        <begin position="1"/>
        <end position="164"/>
    </location>
</feature>
<gene>
    <name evidence="9" type="ORF">B0H41_000051</name>
</gene>
<keyword evidence="2" id="KW-0813">Transport</keyword>
<evidence type="ECO:0000256" key="3">
    <source>
        <dbReference type="ARBA" id="ARBA00022490"/>
    </source>
</evidence>
<dbReference type="GO" id="GO:0008982">
    <property type="term" value="F:protein-N(PI)-phosphohistidine-sugar phosphotransferase activity"/>
    <property type="evidence" value="ECO:0007669"/>
    <property type="project" value="InterPro"/>
</dbReference>
<sequence>MISMIRIDDRLIHGQVAVMWSKQLGVSRILVASDKIAANDMQVNALKMAAPAGIKAFVLPIQKAADLINDPRAASMKILVLSNNPKDIYEVLQKINEKPLLNLANYGRIGGEPLSEKQKLTETVYVTNEDKEIFNKIFNMGYDFEYQPLPSDAKQSLKELLGGK</sequence>
<evidence type="ECO:0000256" key="5">
    <source>
        <dbReference type="ARBA" id="ARBA00022679"/>
    </source>
</evidence>
<dbReference type="RefSeq" id="WP_077843584.1">
    <property type="nucleotide sequence ID" value="NZ_CP107022.1"/>
</dbReference>
<dbReference type="GO" id="GO:0005737">
    <property type="term" value="C:cytoplasm"/>
    <property type="evidence" value="ECO:0007669"/>
    <property type="project" value="UniProtKB-SubCell"/>
</dbReference>
<dbReference type="GO" id="GO:0016301">
    <property type="term" value="F:kinase activity"/>
    <property type="evidence" value="ECO:0007669"/>
    <property type="project" value="UniProtKB-KW"/>
</dbReference>
<dbReference type="SUPFAM" id="SSF52728">
    <property type="entry name" value="PTS IIb component"/>
    <property type="match status" value="1"/>
</dbReference>
<comment type="subcellular location">
    <subcellularLocation>
        <location evidence="1">Cytoplasm</location>
    </subcellularLocation>
</comment>
<evidence type="ECO:0000256" key="1">
    <source>
        <dbReference type="ARBA" id="ARBA00004496"/>
    </source>
</evidence>
<evidence type="ECO:0000256" key="6">
    <source>
        <dbReference type="ARBA" id="ARBA00022683"/>
    </source>
</evidence>